<dbReference type="EMBL" id="MU267589">
    <property type="protein sequence ID" value="KAH7916730.1"/>
    <property type="molecule type" value="Genomic_DNA"/>
</dbReference>
<protein>
    <submittedName>
        <fullName evidence="1">Uncharacterized protein</fullName>
    </submittedName>
</protein>
<proteinExistence type="predicted"/>
<comment type="caution">
    <text evidence="1">The sequence shown here is derived from an EMBL/GenBank/DDBJ whole genome shotgun (WGS) entry which is preliminary data.</text>
</comment>
<organism evidence="1 2">
    <name type="scientific">Hygrophoropsis aurantiaca</name>
    <dbReference type="NCBI Taxonomy" id="72124"/>
    <lineage>
        <taxon>Eukaryota</taxon>
        <taxon>Fungi</taxon>
        <taxon>Dikarya</taxon>
        <taxon>Basidiomycota</taxon>
        <taxon>Agaricomycotina</taxon>
        <taxon>Agaricomycetes</taxon>
        <taxon>Agaricomycetidae</taxon>
        <taxon>Boletales</taxon>
        <taxon>Coniophorineae</taxon>
        <taxon>Hygrophoropsidaceae</taxon>
        <taxon>Hygrophoropsis</taxon>
    </lineage>
</organism>
<gene>
    <name evidence="1" type="ORF">BJ138DRAFT_1175581</name>
</gene>
<sequence length="320" mass="35401">MGFLSILRITVFVVATLFAIVILPCSVLCQNKAAIAASCLTLISIPTIYILDRTRYGRITSMMVLEGVVAYLNSIAWLISAVIAALVIRSNLNRSESHVDGIDPLRFDRVICAFSFIVWFSLCMYSTALAIYALVAAGHGHCVWRLSVKQISKMIHPEINQTASAPKTHNRGHSIPYPTSTLPQYVDSGRYPISLTTHISAKPKETTHLPNAGPSNCWPSHGNYVGSLDRYLLAMIIDLENHPRGKINLDREYSRKRKRIKRRWQGFPKFGATKSETQKDIGSCLTLAEDKIAPNFERSEAPSIGSTTGCSTKTCSHFGS</sequence>
<evidence type="ECO:0000313" key="1">
    <source>
        <dbReference type="EMBL" id="KAH7916730.1"/>
    </source>
</evidence>
<accession>A0ACB8AU24</accession>
<reference evidence="1" key="1">
    <citation type="journal article" date="2021" name="New Phytol.">
        <title>Evolutionary innovations through gain and loss of genes in the ectomycorrhizal Boletales.</title>
        <authorList>
            <person name="Wu G."/>
            <person name="Miyauchi S."/>
            <person name="Morin E."/>
            <person name="Kuo A."/>
            <person name="Drula E."/>
            <person name="Varga T."/>
            <person name="Kohler A."/>
            <person name="Feng B."/>
            <person name="Cao Y."/>
            <person name="Lipzen A."/>
            <person name="Daum C."/>
            <person name="Hundley H."/>
            <person name="Pangilinan J."/>
            <person name="Johnson J."/>
            <person name="Barry K."/>
            <person name="LaButti K."/>
            <person name="Ng V."/>
            <person name="Ahrendt S."/>
            <person name="Min B."/>
            <person name="Choi I.G."/>
            <person name="Park H."/>
            <person name="Plett J.M."/>
            <person name="Magnuson J."/>
            <person name="Spatafora J.W."/>
            <person name="Nagy L.G."/>
            <person name="Henrissat B."/>
            <person name="Grigoriev I.V."/>
            <person name="Yang Z.L."/>
            <person name="Xu J."/>
            <person name="Martin F.M."/>
        </authorList>
    </citation>
    <scope>NUCLEOTIDE SEQUENCE</scope>
    <source>
        <strain evidence="1">ATCC 28755</strain>
    </source>
</reference>
<evidence type="ECO:0000313" key="2">
    <source>
        <dbReference type="Proteomes" id="UP000790377"/>
    </source>
</evidence>
<dbReference type="Proteomes" id="UP000790377">
    <property type="component" value="Unassembled WGS sequence"/>
</dbReference>
<name>A0ACB8AU24_9AGAM</name>
<keyword evidence="2" id="KW-1185">Reference proteome</keyword>